<evidence type="ECO:0000256" key="1">
    <source>
        <dbReference type="SAM" id="MobiDB-lite"/>
    </source>
</evidence>
<sequence length="282" mass="30665">RLMSTKGCSIYSVKPHTLVCKHLLCCTNNDRSPLGFSVINVVKTVSLSYSEENGVSRSPSPAKSGKRKRKQIIYSDDEEEESGASPTTGKSPLKKKMITNGNLDKKDVPKESEDDAKENTTGFPDEKSSCSSQQKSTPSLKTPKRITAKRSLPAGSPLHPKIMKVLNQQGNTDKLEGEKSGDSSGDEDFKQLSKDSGSDSPKEESEVTEPVKAKPVKKSPASTKSEIKDKKSTPKGTTKKKSSPKSKLSQFKKQPTSNTTKSAKETSDVKESDGVKREENPD</sequence>
<gene>
    <name evidence="2" type="ORF">g.24227</name>
</gene>
<reference evidence="2" key="1">
    <citation type="submission" date="2015-11" db="EMBL/GenBank/DDBJ databases">
        <title>De novo transcriptome assembly of four potential Pierce s Disease insect vectors from Arizona vineyards.</title>
        <authorList>
            <person name="Tassone E.E."/>
        </authorList>
    </citation>
    <scope>NUCLEOTIDE SEQUENCE</scope>
</reference>
<evidence type="ECO:0000313" key="2">
    <source>
        <dbReference type="EMBL" id="JAS37616.1"/>
    </source>
</evidence>
<dbReference type="EMBL" id="GECZ01032153">
    <property type="protein sequence ID" value="JAS37616.1"/>
    <property type="molecule type" value="Transcribed_RNA"/>
</dbReference>
<protein>
    <submittedName>
        <fullName evidence="2">Uncharacterized protein</fullName>
    </submittedName>
</protein>
<feature type="region of interest" description="Disordered" evidence="1">
    <location>
        <begin position="50"/>
        <end position="282"/>
    </location>
</feature>
<proteinExistence type="predicted"/>
<feature type="compositionally biased region" description="Polar residues" evidence="1">
    <location>
        <begin position="50"/>
        <end position="61"/>
    </location>
</feature>
<organism evidence="2">
    <name type="scientific">Cuerna arida</name>
    <dbReference type="NCBI Taxonomy" id="1464854"/>
    <lineage>
        <taxon>Eukaryota</taxon>
        <taxon>Metazoa</taxon>
        <taxon>Ecdysozoa</taxon>
        <taxon>Arthropoda</taxon>
        <taxon>Hexapoda</taxon>
        <taxon>Insecta</taxon>
        <taxon>Pterygota</taxon>
        <taxon>Neoptera</taxon>
        <taxon>Paraneoptera</taxon>
        <taxon>Hemiptera</taxon>
        <taxon>Auchenorrhyncha</taxon>
        <taxon>Membracoidea</taxon>
        <taxon>Cicadellidae</taxon>
        <taxon>Cicadellinae</taxon>
        <taxon>Proconiini</taxon>
        <taxon>Cuerna</taxon>
    </lineage>
</organism>
<feature type="compositionally biased region" description="Low complexity" evidence="1">
    <location>
        <begin position="245"/>
        <end position="255"/>
    </location>
</feature>
<feature type="compositionally biased region" description="Basic and acidic residues" evidence="1">
    <location>
        <begin position="173"/>
        <end position="212"/>
    </location>
</feature>
<feature type="non-terminal residue" evidence="2">
    <location>
        <position position="1"/>
    </location>
</feature>
<accession>A0A1B6EI55</accession>
<feature type="non-terminal residue" evidence="2">
    <location>
        <position position="282"/>
    </location>
</feature>
<feature type="compositionally biased region" description="Basic and acidic residues" evidence="1">
    <location>
        <begin position="262"/>
        <end position="282"/>
    </location>
</feature>
<dbReference type="AlphaFoldDB" id="A0A1B6EI55"/>
<name>A0A1B6EI55_9HEMI</name>